<dbReference type="Proteomes" id="UP000255269">
    <property type="component" value="Unassembled WGS sequence"/>
</dbReference>
<dbReference type="PANTHER" id="PTHR11727">
    <property type="entry name" value="DIMETHYLADENOSINE TRANSFERASE"/>
    <property type="match status" value="1"/>
</dbReference>
<dbReference type="RefSeq" id="WP_005020759.1">
    <property type="nucleotide sequence ID" value="NZ_CABKNZ010000044.1"/>
</dbReference>
<keyword evidence="4" id="KW-0694">RNA-binding</keyword>
<keyword evidence="3" id="KW-0949">S-adenosyl-L-methionine</keyword>
<evidence type="ECO:0000256" key="5">
    <source>
        <dbReference type="SAM" id="Coils"/>
    </source>
</evidence>
<dbReference type="GO" id="GO:0000179">
    <property type="term" value="F:rRNA (adenine-N6,N6-)-dimethyltransferase activity"/>
    <property type="evidence" value="ECO:0007669"/>
    <property type="project" value="TreeGrafter"/>
</dbReference>
<keyword evidence="5" id="KW-0175">Coiled coil</keyword>
<evidence type="ECO:0000256" key="2">
    <source>
        <dbReference type="ARBA" id="ARBA00022679"/>
    </source>
</evidence>
<dbReference type="Pfam" id="PF08242">
    <property type="entry name" value="Methyltransf_12"/>
    <property type="match status" value="1"/>
</dbReference>
<keyword evidence="1 9" id="KW-0489">Methyltransferase</keyword>
<proteinExistence type="predicted"/>
<evidence type="ECO:0000256" key="1">
    <source>
        <dbReference type="ARBA" id="ARBA00022603"/>
    </source>
</evidence>
<dbReference type="STRING" id="35818.HPU229336_08045"/>
<name>A0A0N0LSU3_9HELI</name>
<dbReference type="PANTHER" id="PTHR11727:SF14">
    <property type="entry name" value="BLL8166 PROTEIN"/>
    <property type="match status" value="1"/>
</dbReference>
<dbReference type="InterPro" id="IPR013217">
    <property type="entry name" value="Methyltransf_12"/>
</dbReference>
<evidence type="ECO:0000313" key="10">
    <source>
        <dbReference type="Proteomes" id="UP000037800"/>
    </source>
</evidence>
<dbReference type="SUPFAM" id="SSF53335">
    <property type="entry name" value="S-adenosyl-L-methionine-dependent methyltransferases"/>
    <property type="match status" value="1"/>
</dbReference>
<keyword evidence="2 8" id="KW-0808">Transferase</keyword>
<dbReference type="GO" id="GO:0003723">
    <property type="term" value="F:RNA binding"/>
    <property type="evidence" value="ECO:0007669"/>
    <property type="project" value="UniProtKB-KW"/>
</dbReference>
<dbReference type="EMBL" id="UGJF01000001">
    <property type="protein sequence ID" value="STQ87920.1"/>
    <property type="molecule type" value="Genomic_DNA"/>
</dbReference>
<evidence type="ECO:0000313" key="9">
    <source>
        <dbReference type="EMBL" id="STQ87920.1"/>
    </source>
</evidence>
<dbReference type="Gene3D" id="3.40.50.150">
    <property type="entry name" value="Vaccinia Virus protein VP39"/>
    <property type="match status" value="1"/>
</dbReference>
<organism evidence="8 11">
    <name type="scientific">Helicobacter pullorum</name>
    <dbReference type="NCBI Taxonomy" id="35818"/>
    <lineage>
        <taxon>Bacteria</taxon>
        <taxon>Pseudomonadati</taxon>
        <taxon>Campylobacterota</taxon>
        <taxon>Epsilonproteobacteria</taxon>
        <taxon>Campylobacterales</taxon>
        <taxon>Helicobacteraceae</taxon>
        <taxon>Helicobacter</taxon>
    </lineage>
</organism>
<dbReference type="PATRIC" id="fig|35818.10.peg.1587"/>
<dbReference type="Proteomes" id="UP000037997">
    <property type="component" value="Unassembled WGS sequence"/>
</dbReference>
<dbReference type="EMBL" id="JNOC01000016">
    <property type="protein sequence ID" value="KPH56288.1"/>
    <property type="molecule type" value="Genomic_DNA"/>
</dbReference>
<dbReference type="AlphaFoldDB" id="A0A0N0LSU3"/>
<evidence type="ECO:0000313" key="12">
    <source>
        <dbReference type="Proteomes" id="UP000255269"/>
    </source>
</evidence>
<feature type="domain" description="Methyltransferase type 12" evidence="6">
    <location>
        <begin position="40"/>
        <end position="138"/>
    </location>
</feature>
<feature type="coiled-coil region" evidence="5">
    <location>
        <begin position="72"/>
        <end position="99"/>
    </location>
</feature>
<evidence type="ECO:0000256" key="3">
    <source>
        <dbReference type="ARBA" id="ARBA00022691"/>
    </source>
</evidence>
<reference evidence="10 11" key="1">
    <citation type="submission" date="2014-06" db="EMBL/GenBank/DDBJ databases">
        <title>Helicobacter pullorum isolates in fresh chicken meat - phenotypic and genotypic features.</title>
        <authorList>
            <person name="Borges V."/>
            <person name="Santos A."/>
            <person name="Correia C.B."/>
            <person name="Saraiva M."/>
            <person name="Menard A."/>
            <person name="Vieira L."/>
            <person name="Sampaio D.A."/>
            <person name="Gomes J.P."/>
            <person name="Oleastro M."/>
        </authorList>
    </citation>
    <scope>NUCLEOTIDE SEQUENCE [LARGE SCALE GENOMIC DNA]</scope>
    <source>
        <strain evidence="8 11">229334/12</strain>
        <strain evidence="7 10">229336/12</strain>
    </source>
</reference>
<gene>
    <name evidence="8" type="ORF">HPU229334_02545</name>
    <name evidence="7" type="ORF">HPU229336_08045</name>
    <name evidence="9" type="ORF">NCTC13156_00741</name>
</gene>
<protein>
    <submittedName>
        <fullName evidence="9">16S ribosomal RNA methyltransferase KsgA/Dim1 family protein</fullName>
    </submittedName>
    <submittedName>
        <fullName evidence="8">SAM-dependent methlyltransferase</fullName>
    </submittedName>
</protein>
<dbReference type="InterPro" id="IPR029063">
    <property type="entry name" value="SAM-dependent_MTases_sf"/>
</dbReference>
<accession>A0A0N0LSU3</accession>
<evidence type="ECO:0000256" key="4">
    <source>
        <dbReference type="ARBA" id="ARBA00022884"/>
    </source>
</evidence>
<evidence type="ECO:0000259" key="6">
    <source>
        <dbReference type="Pfam" id="PF08242"/>
    </source>
</evidence>
<evidence type="ECO:0000313" key="8">
    <source>
        <dbReference type="EMBL" id="KPH56288.1"/>
    </source>
</evidence>
<dbReference type="Proteomes" id="UP000037800">
    <property type="component" value="Unassembled WGS sequence"/>
</dbReference>
<dbReference type="InterPro" id="IPR001737">
    <property type="entry name" value="KsgA/Erm"/>
</dbReference>
<dbReference type="EMBL" id="JNUR01000006">
    <property type="protein sequence ID" value="KPH51345.1"/>
    <property type="molecule type" value="Genomic_DNA"/>
</dbReference>
<evidence type="ECO:0000313" key="7">
    <source>
        <dbReference type="EMBL" id="KPH51345.1"/>
    </source>
</evidence>
<reference evidence="9 12" key="2">
    <citation type="submission" date="2018-06" db="EMBL/GenBank/DDBJ databases">
        <authorList>
            <consortium name="Pathogen Informatics"/>
            <person name="Doyle S."/>
        </authorList>
    </citation>
    <scope>NUCLEOTIDE SEQUENCE [LARGE SCALE GENOMIC DNA]</scope>
    <source>
        <strain evidence="9 12">NCTC13156</strain>
    </source>
</reference>
<dbReference type="CDD" id="cd02440">
    <property type="entry name" value="AdoMet_MTases"/>
    <property type="match status" value="1"/>
</dbReference>
<evidence type="ECO:0000313" key="11">
    <source>
        <dbReference type="Proteomes" id="UP000037997"/>
    </source>
</evidence>
<sequence length="184" mass="21098">MLLQFLKNPKHTGALHSSSHSLSCMMTKNIGIQNAKYIAEIGPGLGVFTQKILNLKQKDARFFAIEINPYFAKKLQEKFENLEVENKNANQILSIMQNKQIAQLDVVVSGIPWSLLKAKEQDILLKNIHHSLKNGGYFSTFAYILPTPKTILFRKKLQKYFSHIKTSKVVWNNLPPAFVYYCKK</sequence>